<keyword evidence="7 12" id="KW-0220">Diaminopimelate biosynthesis</keyword>
<dbReference type="UniPathway" id="UPA00034">
    <property type="reaction ID" value="UER00017"/>
</dbReference>
<sequence>MQSLIGTGVALVTPFKKDFSVDTDALKRIVNYQVENGINYIVVLGTTAEAATLNKEEKELVIKTVIEANAGRLPLVLGVGGNNTHEVVSELKTRDLSAFTAILSVSPYYNKPTQEGIYQHFKAVAGASPIPVILYNVPGRTASNMLPSTVIRLANDFKNVVAIKEAAGDIVQAMKLIDGTPEGFLVISGDDMITLPMVLAGGAGVISVIGEGFPKEFSQMVQLGLERKVDEAYKLHYLLADSIDMIFEQGNPAGIKHVFKALGLSEDTVRLPLVNVNEDLAGRLNAFVDKIR</sequence>
<dbReference type="RefSeq" id="WP_129750149.1">
    <property type="nucleotide sequence ID" value="NZ_JUIW01000003.1"/>
</dbReference>
<evidence type="ECO:0000256" key="14">
    <source>
        <dbReference type="PIRSR" id="PIRSR001365-1"/>
    </source>
</evidence>
<comment type="subcellular location">
    <subcellularLocation>
        <location evidence="12">Cytoplasm</location>
    </subcellularLocation>
</comment>
<keyword evidence="9 12" id="KW-0456">Lyase</keyword>
<comment type="similarity">
    <text evidence="3 12 13">Belongs to the DapA family.</text>
</comment>
<dbReference type="InterPro" id="IPR002220">
    <property type="entry name" value="DapA-like"/>
</dbReference>
<evidence type="ECO:0000256" key="16">
    <source>
        <dbReference type="PIRSR" id="PIRSR001365-3"/>
    </source>
</evidence>
<dbReference type="PIRSF" id="PIRSF001365">
    <property type="entry name" value="DHDPS"/>
    <property type="match status" value="1"/>
</dbReference>
<name>A0A444WF97_9FLAO</name>
<dbReference type="SMART" id="SM01130">
    <property type="entry name" value="DHDPS"/>
    <property type="match status" value="1"/>
</dbReference>
<dbReference type="HAMAP" id="MF_00418">
    <property type="entry name" value="DapA"/>
    <property type="match status" value="1"/>
</dbReference>
<protein>
    <recommendedName>
        <fullName evidence="4 12">4-hydroxy-tetrahydrodipicolinate synthase</fullName>
        <shortName evidence="12">HTPA synthase</shortName>
        <ecNumber evidence="4 12">4.3.3.7</ecNumber>
    </recommendedName>
</protein>
<dbReference type="InterPro" id="IPR005263">
    <property type="entry name" value="DapA"/>
</dbReference>
<dbReference type="PRINTS" id="PR00146">
    <property type="entry name" value="DHPICSNTHASE"/>
</dbReference>
<feature type="active site" description="Proton donor/acceptor" evidence="12 14">
    <location>
        <position position="135"/>
    </location>
</feature>
<dbReference type="EMBL" id="JUIW01000003">
    <property type="protein sequence ID" value="RYJ44384.1"/>
    <property type="molecule type" value="Genomic_DNA"/>
</dbReference>
<dbReference type="NCBIfam" id="TIGR00674">
    <property type="entry name" value="dapA"/>
    <property type="match status" value="1"/>
</dbReference>
<comment type="caution">
    <text evidence="12">Was originally thought to be a dihydrodipicolinate synthase (DHDPS), catalyzing the condensation of (S)-aspartate-beta-semialdehyde [(S)-ASA] and pyruvate to dihydrodipicolinate (DHDP). However, it was shown in E.coli that the product of the enzymatic reaction is not dihydrodipicolinate but in fact (4S)-4-hydroxy-2,3,4,5-tetrahydro-(2S)-dipicolinic acid (HTPA), and that the consecutive dehydration reaction leading to DHDP is not spontaneous but catalyzed by DapB.</text>
</comment>
<dbReference type="GO" id="GO:0019877">
    <property type="term" value="P:diaminopimelate biosynthetic process"/>
    <property type="evidence" value="ECO:0007669"/>
    <property type="project" value="UniProtKB-UniRule"/>
</dbReference>
<evidence type="ECO:0000313" key="18">
    <source>
        <dbReference type="Proteomes" id="UP000289775"/>
    </source>
</evidence>
<evidence type="ECO:0000256" key="13">
    <source>
        <dbReference type="PIRNR" id="PIRNR001365"/>
    </source>
</evidence>
<dbReference type="AlphaFoldDB" id="A0A444WF97"/>
<dbReference type="PANTHER" id="PTHR12128:SF66">
    <property type="entry name" value="4-HYDROXY-2-OXOGLUTARATE ALDOLASE, MITOCHONDRIAL"/>
    <property type="match status" value="1"/>
</dbReference>
<feature type="site" description="Part of a proton relay during catalysis" evidence="12 16">
    <location>
        <position position="109"/>
    </location>
</feature>
<reference evidence="17 18" key="1">
    <citation type="submission" date="2014-12" db="EMBL/GenBank/DDBJ databases">
        <title>Genome sequence of Flavobacterium beibuense RSKm HC5.</title>
        <authorList>
            <person name="Kim J.F."/>
            <person name="Song J.Y."/>
            <person name="Kwak M.-J."/>
            <person name="Lee S.-W."/>
        </authorList>
    </citation>
    <scope>NUCLEOTIDE SEQUENCE [LARGE SCALE GENOMIC DNA]</scope>
    <source>
        <strain evidence="17 18">RSKm HC5</strain>
    </source>
</reference>
<dbReference type="InterPro" id="IPR020625">
    <property type="entry name" value="Schiff_base-form_aldolases_AS"/>
</dbReference>
<evidence type="ECO:0000256" key="9">
    <source>
        <dbReference type="ARBA" id="ARBA00023239"/>
    </source>
</evidence>
<dbReference type="Pfam" id="PF00701">
    <property type="entry name" value="DHDPS"/>
    <property type="match status" value="1"/>
</dbReference>
<evidence type="ECO:0000256" key="4">
    <source>
        <dbReference type="ARBA" id="ARBA00012086"/>
    </source>
</evidence>
<evidence type="ECO:0000256" key="7">
    <source>
        <dbReference type="ARBA" id="ARBA00022915"/>
    </source>
</evidence>
<evidence type="ECO:0000313" key="17">
    <source>
        <dbReference type="EMBL" id="RYJ44384.1"/>
    </source>
</evidence>
<feature type="site" description="Part of a proton relay during catalysis" evidence="12 16">
    <location>
        <position position="46"/>
    </location>
</feature>
<feature type="site" description="L-lysine inhibitor binding" evidence="16">
    <location>
        <position position="86"/>
    </location>
</feature>
<dbReference type="InterPro" id="IPR013785">
    <property type="entry name" value="Aldolase_TIM"/>
</dbReference>
<feature type="site" description="L-lysine inhibitor binding; via carbonyl oxygen" evidence="16">
    <location>
        <position position="51"/>
    </location>
</feature>
<evidence type="ECO:0000256" key="1">
    <source>
        <dbReference type="ARBA" id="ARBA00003294"/>
    </source>
</evidence>
<comment type="subunit">
    <text evidence="12">Homotetramer; dimer of dimers.</text>
</comment>
<dbReference type="GO" id="GO:0008840">
    <property type="term" value="F:4-hydroxy-tetrahydrodipicolinate synthase activity"/>
    <property type="evidence" value="ECO:0007669"/>
    <property type="project" value="UniProtKB-UniRule"/>
</dbReference>
<dbReference type="OrthoDB" id="9782828at2"/>
<dbReference type="Gene3D" id="3.20.20.70">
    <property type="entry name" value="Aldolase class I"/>
    <property type="match status" value="1"/>
</dbReference>
<dbReference type="PROSITE" id="PS00666">
    <property type="entry name" value="DHDPS_2"/>
    <property type="match status" value="1"/>
</dbReference>
<keyword evidence="5 12" id="KW-0963">Cytoplasm</keyword>
<evidence type="ECO:0000256" key="3">
    <source>
        <dbReference type="ARBA" id="ARBA00007592"/>
    </source>
</evidence>
<dbReference type="Proteomes" id="UP000289775">
    <property type="component" value="Unassembled WGS sequence"/>
</dbReference>
<evidence type="ECO:0000256" key="6">
    <source>
        <dbReference type="ARBA" id="ARBA00022605"/>
    </source>
</evidence>
<feature type="site" description="L-lysine inhibitor binding" evidence="16">
    <location>
        <position position="108"/>
    </location>
</feature>
<gene>
    <name evidence="12" type="primary">dapA</name>
    <name evidence="17" type="ORF">NU09_0994</name>
</gene>
<keyword evidence="6 12" id="KW-0028">Amino-acid biosynthesis</keyword>
<comment type="pathway">
    <text evidence="2 12">Amino-acid biosynthesis; L-lysine biosynthesis via DAP pathway; (S)-tetrahydrodipicolinate from L-aspartate: step 3/4.</text>
</comment>
<evidence type="ECO:0000256" key="12">
    <source>
        <dbReference type="HAMAP-Rule" id="MF_00418"/>
    </source>
</evidence>
<dbReference type="EC" id="4.3.3.7" evidence="4 12"/>
<feature type="binding site" evidence="12 15">
    <location>
        <position position="47"/>
    </location>
    <ligand>
        <name>pyruvate</name>
        <dbReference type="ChEBI" id="CHEBI:15361"/>
    </ligand>
</feature>
<feature type="site" description="L-lysine inhibitor binding" evidence="16">
    <location>
        <position position="82"/>
    </location>
</feature>
<comment type="caution">
    <text evidence="17">The sequence shown here is derived from an EMBL/GenBank/DDBJ whole genome shotgun (WGS) entry which is preliminary data.</text>
</comment>
<dbReference type="SUPFAM" id="SSF51569">
    <property type="entry name" value="Aldolase"/>
    <property type="match status" value="1"/>
</dbReference>
<proteinExistence type="inferred from homology"/>
<feature type="active site" description="Schiff-base intermediate with substrate" evidence="12 14">
    <location>
        <position position="164"/>
    </location>
</feature>
<keyword evidence="8 12" id="KW-0457">Lysine biosynthesis</keyword>
<keyword evidence="18" id="KW-1185">Reference proteome</keyword>
<evidence type="ECO:0000256" key="2">
    <source>
        <dbReference type="ARBA" id="ARBA00005120"/>
    </source>
</evidence>
<feature type="binding site" evidence="12 15">
    <location>
        <position position="206"/>
    </location>
    <ligand>
        <name>pyruvate</name>
        <dbReference type="ChEBI" id="CHEBI:15361"/>
    </ligand>
</feature>
<dbReference type="GO" id="GO:0009089">
    <property type="term" value="P:lysine biosynthetic process via diaminopimelate"/>
    <property type="evidence" value="ECO:0007669"/>
    <property type="project" value="UniProtKB-UniRule"/>
</dbReference>
<organism evidence="17 18">
    <name type="scientific">Flavobacterium beibuense</name>
    <dbReference type="NCBI Taxonomy" id="657326"/>
    <lineage>
        <taxon>Bacteria</taxon>
        <taxon>Pseudomonadati</taxon>
        <taxon>Bacteroidota</taxon>
        <taxon>Flavobacteriia</taxon>
        <taxon>Flavobacteriales</taxon>
        <taxon>Flavobacteriaceae</taxon>
        <taxon>Flavobacterium</taxon>
    </lineage>
</organism>
<accession>A0A444WF97</accession>
<dbReference type="CDD" id="cd00950">
    <property type="entry name" value="DHDPS"/>
    <property type="match status" value="1"/>
</dbReference>
<evidence type="ECO:0000256" key="8">
    <source>
        <dbReference type="ARBA" id="ARBA00023154"/>
    </source>
</evidence>
<evidence type="ECO:0000256" key="5">
    <source>
        <dbReference type="ARBA" id="ARBA00022490"/>
    </source>
</evidence>
<comment type="function">
    <text evidence="1 12">Catalyzes the condensation of (S)-aspartate-beta-semialdehyde [(S)-ASA] and pyruvate to 4-hydroxy-tetrahydrodipicolinate (HTPA).</text>
</comment>
<keyword evidence="10 12" id="KW-0704">Schiff base</keyword>
<dbReference type="PANTHER" id="PTHR12128">
    <property type="entry name" value="DIHYDRODIPICOLINATE SYNTHASE"/>
    <property type="match status" value="1"/>
</dbReference>
<evidence type="ECO:0000256" key="11">
    <source>
        <dbReference type="ARBA" id="ARBA00047836"/>
    </source>
</evidence>
<evidence type="ECO:0000256" key="15">
    <source>
        <dbReference type="PIRSR" id="PIRSR001365-2"/>
    </source>
</evidence>
<dbReference type="GO" id="GO:0005829">
    <property type="term" value="C:cytosol"/>
    <property type="evidence" value="ECO:0007669"/>
    <property type="project" value="TreeGrafter"/>
</dbReference>
<evidence type="ECO:0000256" key="10">
    <source>
        <dbReference type="ARBA" id="ARBA00023270"/>
    </source>
</evidence>
<comment type="catalytic activity">
    <reaction evidence="11 12">
        <text>L-aspartate 4-semialdehyde + pyruvate = (2S,4S)-4-hydroxy-2,3,4,5-tetrahydrodipicolinate + H2O + H(+)</text>
        <dbReference type="Rhea" id="RHEA:34171"/>
        <dbReference type="ChEBI" id="CHEBI:15361"/>
        <dbReference type="ChEBI" id="CHEBI:15377"/>
        <dbReference type="ChEBI" id="CHEBI:15378"/>
        <dbReference type="ChEBI" id="CHEBI:67139"/>
        <dbReference type="ChEBI" id="CHEBI:537519"/>
        <dbReference type="EC" id="4.3.3.7"/>
    </reaction>
</comment>